<evidence type="ECO:0000313" key="2">
    <source>
        <dbReference type="EMBL" id="SEN45626.1"/>
    </source>
</evidence>
<dbReference type="GeneID" id="34221376"/>
<dbReference type="EMBL" id="CP008876">
    <property type="protein sequence ID" value="AIF67591.1"/>
    <property type="molecule type" value="Genomic_DNA"/>
</dbReference>
<proteinExistence type="predicted"/>
<dbReference type="InterPro" id="IPR019723">
    <property type="entry name" value="Uncharacterised_YfmQ"/>
</dbReference>
<dbReference type="Proteomes" id="UP000027980">
    <property type="component" value="Chromosome"/>
</dbReference>
<evidence type="ECO:0000313" key="3">
    <source>
        <dbReference type="Proteomes" id="UP000027980"/>
    </source>
</evidence>
<accession>A0AAX2EGL8</accession>
<dbReference type="Proteomes" id="UP000199735">
    <property type="component" value="Unassembled WGS sequence"/>
</dbReference>
<gene>
    <name evidence="1" type="ORF">GZ22_13740</name>
    <name evidence="2" type="ORF">SAMN04489762_2295</name>
</gene>
<reference evidence="2 4" key="2">
    <citation type="submission" date="2016-10" db="EMBL/GenBank/DDBJ databases">
        <authorList>
            <person name="Varghese N."/>
            <person name="Submissions S."/>
        </authorList>
    </citation>
    <scope>NUCLEOTIDE SEQUENCE [LARGE SCALE GENOMIC DNA]</scope>
    <source>
        <strain evidence="2 4">DSM 21619</strain>
    </source>
</reference>
<name>A0A075LNB3_9BACI</name>
<organism evidence="1 3">
    <name type="scientific">Terribacillus saccharophilus</name>
    <dbReference type="NCBI Taxonomy" id="361277"/>
    <lineage>
        <taxon>Bacteria</taxon>
        <taxon>Bacillati</taxon>
        <taxon>Bacillota</taxon>
        <taxon>Bacilli</taxon>
        <taxon>Bacillales</taxon>
        <taxon>Bacillaceae</taxon>
        <taxon>Terribacillus</taxon>
    </lineage>
</organism>
<sequence>MSWVFIVLLIVASLIKVLAASLPSGVVDKVGKRFQLHPKLTYDVTVKQDGKALPEEEAQRIIDQFNDASFLEKYYYAPAPEGVPFEIETKQGRFLVYPYPDRVDVFKYQKKKVSSYSLRSQTMQGQAAN</sequence>
<dbReference type="KEGG" id="tap:GZ22_13740"/>
<dbReference type="Pfam" id="PF10787">
    <property type="entry name" value="YfmQ"/>
    <property type="match status" value="1"/>
</dbReference>
<dbReference type="EMBL" id="FOCD01000002">
    <property type="protein sequence ID" value="SEN45626.1"/>
    <property type="molecule type" value="Genomic_DNA"/>
</dbReference>
<dbReference type="RefSeq" id="WP_038563372.1">
    <property type="nucleotide sequence ID" value="NZ_CP008876.1"/>
</dbReference>
<reference evidence="1 3" key="1">
    <citation type="submission" date="2014-07" db="EMBL/GenBank/DDBJ databases">
        <title>Complete genome sequence of a moderately halophilic bacterium Terribacillus aidingensis MP602, isolated from Cryptomeria fortunei in Tianmu mountain in China.</title>
        <authorList>
            <person name="Wang Y."/>
            <person name="Lu P."/>
            <person name="Zhang L."/>
        </authorList>
    </citation>
    <scope>NUCLEOTIDE SEQUENCE [LARGE SCALE GENOMIC DNA]</scope>
    <source>
        <strain evidence="1 3">MP602</strain>
    </source>
</reference>
<accession>A0A075LNB3</accession>
<evidence type="ECO:0000313" key="4">
    <source>
        <dbReference type="Proteomes" id="UP000199735"/>
    </source>
</evidence>
<evidence type="ECO:0000313" key="1">
    <source>
        <dbReference type="EMBL" id="AIF67591.1"/>
    </source>
</evidence>
<dbReference type="OrthoDB" id="2718899at2"/>
<protein>
    <submittedName>
        <fullName evidence="1">Uncharacterized protein</fullName>
    </submittedName>
</protein>
<dbReference type="HOGENOM" id="CLU_121304_0_0_9"/>
<dbReference type="AlphaFoldDB" id="A0A075LNB3"/>